<dbReference type="InterPro" id="IPR055444">
    <property type="entry name" value="ARM_ECM29"/>
</dbReference>
<gene>
    <name evidence="9" type="ORF">D910_02895</name>
    <name evidence="8" type="ORF">YQE_06476</name>
</gene>
<dbReference type="InterPro" id="IPR011989">
    <property type="entry name" value="ARM-like"/>
</dbReference>
<dbReference type="Pfam" id="PF23731">
    <property type="entry name" value="ARM_ECM29_C"/>
    <property type="match status" value="1"/>
</dbReference>
<feature type="domain" description="ECM29 ARM-like repeats" evidence="6">
    <location>
        <begin position="602"/>
        <end position="786"/>
    </location>
</feature>
<organism evidence="8">
    <name type="scientific">Dendroctonus ponderosae</name>
    <name type="common">Mountain pine beetle</name>
    <dbReference type="NCBI Taxonomy" id="77166"/>
    <lineage>
        <taxon>Eukaryota</taxon>
        <taxon>Metazoa</taxon>
        <taxon>Ecdysozoa</taxon>
        <taxon>Arthropoda</taxon>
        <taxon>Hexapoda</taxon>
        <taxon>Insecta</taxon>
        <taxon>Pterygota</taxon>
        <taxon>Neoptera</taxon>
        <taxon>Endopterygota</taxon>
        <taxon>Coleoptera</taxon>
        <taxon>Polyphaga</taxon>
        <taxon>Cucujiformia</taxon>
        <taxon>Curculionidae</taxon>
        <taxon>Scolytinae</taxon>
        <taxon>Dendroctonus</taxon>
    </lineage>
</organism>
<reference evidence="8 10" key="1">
    <citation type="journal article" date="2013" name="Genome Biol.">
        <title>Draft genome of the mountain pine beetle, Dendroctonus ponderosae Hopkins, a major forest pest.</title>
        <authorList>
            <person name="Keeling C.I."/>
            <person name="Yuen M.M."/>
            <person name="Liao N.Y."/>
            <person name="Docking T.R."/>
            <person name="Chan S.K."/>
            <person name="Taylor G.A."/>
            <person name="Palmquist D.L."/>
            <person name="Jackman S.D."/>
            <person name="Nguyen A."/>
            <person name="Li M."/>
            <person name="Henderson H."/>
            <person name="Janes J.K."/>
            <person name="Zhao Y."/>
            <person name="Pandoh P."/>
            <person name="Moore R."/>
            <person name="Sperling F.A."/>
            <person name="Huber D.P."/>
            <person name="Birol I."/>
            <person name="Jones S.J."/>
            <person name="Bohlmann J."/>
        </authorList>
    </citation>
    <scope>NUCLEOTIDE SEQUENCE</scope>
</reference>
<dbReference type="Gene3D" id="1.25.10.10">
    <property type="entry name" value="Leucine-rich Repeat Variant"/>
    <property type="match status" value="2"/>
</dbReference>
<dbReference type="GO" id="GO:0036503">
    <property type="term" value="P:ERAD pathway"/>
    <property type="evidence" value="ECO:0007669"/>
    <property type="project" value="TreeGrafter"/>
</dbReference>
<sequence>MDQTGEELMLLERVFLRLGSAESDEQLESVISKFLVPVLLELSSEHENVRKKVMELLIHINKRIKARSNVQLPVEALLTQYGYLGASSFVNNFTIIYLRSGFPRLSIEKQVELVPVMITALRDKPTSHLDSLLLLIVPLLGKVKVPTEPEKIRDFFGFSKSPEVTKLFLDILLDAILLPYSSLTLQSQEAASSGANSITIPVPPGMSENSFKRITANNSFKPEEFESIKLGIVKFLSHGIFKADDILLHFIVAASDTRFEVANFADMELKKVAGSVDWSSPHISQPIFLLFLGLKSNKPGQTKVAAGTRIRLKLLAYLCRVQEAGFVFPMSLQIIFDSLYGTNTNNKLKSLALNFTVNLIRYSVGDSLGKVAPILVSGLTKLIKEGELEHQAQAYVAMGLLVQKFPHTVFGNVLLLETYFNNLESANTNFKIQVREGMLNLIQAYKYDNLPDELDKDGRLNLIIALIRVKLVSDDSMVRFCCVRTLTTIFPPDHVPSKLLLLIAIGDREGDVSQEAFKSIYGTTRQNEFEMASLINKNGMPSFVDMIKHVQNVATTIMTEKKNIVHVGGHAIPFNINVYLEILLYLRLCLFRNLDIPISRTVLKHPCEHTPKISEAILNVYNGKEGKELLDLYLEMVMTSLLAQPGAESLSCLIELLGCVPNLHTLITDANMLWMQAQLGNLKEDIRGYVAVLYALVLPLKGNSENFDGAVRGLIEHTAKNHLETQHGALLAIGNCLEMQTLYKKRLGDSFGNKALVKDSLLAIAPFVKHKNVLLVGAAITSIGLIARVTSLPLDNGKYPDDGSPNPKKPAVAITKFELVQQLLDIMNNSKLAVKIREKAARSLGLMCVGEKFVHTKIVMEGLLNTAKETKDVEVHFTIGESLLMCCQTVSSPEARDAWQIPPDEYSVNSTDPVIDENLEMFLDDLLKLAAQPHPNSKQASCIWLLAVLNGCGKREPISKRLQIIQNTFMKLLCENNGIINPSLDNEYSLIFSHTRLDIVQDVASKGLCVIYDSFKSEELLTALVNQLTLGTRHVAQVTSDTKLFEEGQLGSAPSGENLTTYKELCSLASDLNKPDLIYKFMHLANHNAMWNSKKGAAFGFSSIAQKCGEDLKTLMPEIVPKLFRYQFDPTPNIHDSMTNIWKVLVTDPQTTLDTYYHEILKDLLANINSAQYRVRQSCCLALQDVLKGSAHRTIHDAVDYMDELWSKLFRVMDDHHEATRISANKTARVLSKLCIRGTDSKQGKAGVKMMEAILPILLNTGITHTVSEIRIVSLQTVSELVNSAGDQIKPFLPKLIPALLQATGELESAKLSYFSTMMGARTEMQEAIDSARASIAKSHFTTETVSKSLRYADSSMLDELVPKVLELIKSSVGLGTRVACAHFITLLVVQLGADLEPFAGKILSTLVTGLTDRNSAIRKHNASAIGHLVSVCKPSSLEKLFTKLRMWYFEREDDSIRWAIACTIQSIGIHNQDVIKTYSTAVMPLVFFATHAEKSPETQHTLDLWVEIWSEHSPGTESGIRHNIEPICEMLKTALESASWTVKAQAANAVTTVASKLGSTLKLQHSNALLTILLAGLTGKTWKGKDKLLKALCSICTHCKDSLKAQKPTKIATITQAICRESRKQEVAYKIAALECLGDVVSSLEVDVFEDVYEILKLILDSTRQEDPEEEQAKNRENELSLKIAAYECLGKTWPENSPQTQEKYWTIYMQHCVEALPTVSRPIQNSILVALYSFVNKLYLLQKTSEQMSAVEKTNLGIVVNQFLQTITLVLRESKQTKMRKEVLNIIFCMATKLKQKNITDELANVTAIFADISAKLSSDNQPEIKCRLHDIKQLLN</sequence>
<dbReference type="EMBL" id="KB740960">
    <property type="protein sequence ID" value="ENN76982.1"/>
    <property type="molecule type" value="Genomic_DNA"/>
</dbReference>
<evidence type="ECO:0000259" key="7">
    <source>
        <dbReference type="Pfam" id="PF24492"/>
    </source>
</evidence>
<dbReference type="InterPro" id="IPR024372">
    <property type="entry name" value="Ecm29_N"/>
</dbReference>
<evidence type="ECO:0000313" key="9">
    <source>
        <dbReference type="EMBL" id="ERL85476.1"/>
    </source>
</evidence>
<dbReference type="SUPFAM" id="SSF48371">
    <property type="entry name" value="ARM repeat"/>
    <property type="match status" value="3"/>
</dbReference>
<evidence type="ECO:0000256" key="3">
    <source>
        <dbReference type="ARBA" id="ARBA00022737"/>
    </source>
</evidence>
<evidence type="ECO:0000259" key="6">
    <source>
        <dbReference type="Pfam" id="PF23702"/>
    </source>
</evidence>
<name>N6UEA3_DENPD</name>
<accession>N6UEA3</accession>
<dbReference type="InterPro" id="IPR055443">
    <property type="entry name" value="HEAT_ECM29"/>
</dbReference>
<dbReference type="InterPro" id="IPR016024">
    <property type="entry name" value="ARM-type_fold"/>
</dbReference>
<feature type="domain" description="Proteasome component Ecm29 N-terminal" evidence="5">
    <location>
        <begin position="11"/>
        <end position="504"/>
    </location>
</feature>
<evidence type="ECO:0000256" key="1">
    <source>
        <dbReference type="ARBA" id="ARBA00004496"/>
    </source>
</evidence>
<feature type="domain" description="Proteasome adapter and scaffold protein ECM29 HEAT-repeat" evidence="7">
    <location>
        <begin position="1289"/>
        <end position="1450"/>
    </location>
</feature>
<protein>
    <recommendedName>
        <fullName evidence="11">TOG domain-containing protein</fullName>
    </recommendedName>
</protein>
<dbReference type="PANTHER" id="PTHR23346">
    <property type="entry name" value="TRANSLATIONAL ACTIVATOR GCN1-RELATED"/>
    <property type="match status" value="1"/>
</dbReference>
<dbReference type="GO" id="GO:0000502">
    <property type="term" value="C:proteasome complex"/>
    <property type="evidence" value="ECO:0007669"/>
    <property type="project" value="UniProtKB-KW"/>
</dbReference>
<dbReference type="GO" id="GO:0005737">
    <property type="term" value="C:cytoplasm"/>
    <property type="evidence" value="ECO:0007669"/>
    <property type="project" value="UniProtKB-SubCell"/>
</dbReference>
<feature type="non-terminal residue" evidence="8">
    <location>
        <position position="1"/>
    </location>
</feature>
<dbReference type="STRING" id="77166.N6UEA3"/>
<keyword evidence="2" id="KW-0963">Cytoplasm</keyword>
<evidence type="ECO:0000313" key="10">
    <source>
        <dbReference type="Proteomes" id="UP000030742"/>
    </source>
</evidence>
<dbReference type="Pfam" id="PF13001">
    <property type="entry name" value="ECM29_N"/>
    <property type="match status" value="1"/>
</dbReference>
<keyword evidence="3" id="KW-0677">Repeat</keyword>
<dbReference type="HOGENOM" id="CLU_000880_2_1_1"/>
<evidence type="ECO:0000313" key="8">
    <source>
        <dbReference type="EMBL" id="ENN76982.1"/>
    </source>
</evidence>
<dbReference type="Pfam" id="PF23702">
    <property type="entry name" value="ARM_ECM29"/>
    <property type="match status" value="1"/>
</dbReference>
<dbReference type="EMBL" id="KB631698">
    <property type="protein sequence ID" value="ERL85476.1"/>
    <property type="molecule type" value="Genomic_DNA"/>
</dbReference>
<evidence type="ECO:0000256" key="4">
    <source>
        <dbReference type="ARBA" id="ARBA00022942"/>
    </source>
</evidence>
<proteinExistence type="predicted"/>
<comment type="subcellular location">
    <subcellularLocation>
        <location evidence="1">Cytoplasm</location>
    </subcellularLocation>
</comment>
<dbReference type="PANTHER" id="PTHR23346:SF19">
    <property type="entry name" value="PROTEASOME ADAPTER AND SCAFFOLD PROTEIN ECM29"/>
    <property type="match status" value="1"/>
</dbReference>
<dbReference type="Proteomes" id="UP000030742">
    <property type="component" value="Unassembled WGS sequence"/>
</dbReference>
<evidence type="ECO:0000259" key="5">
    <source>
        <dbReference type="Pfam" id="PF13001"/>
    </source>
</evidence>
<dbReference type="GO" id="GO:0005634">
    <property type="term" value="C:nucleus"/>
    <property type="evidence" value="ECO:0007669"/>
    <property type="project" value="TreeGrafter"/>
</dbReference>
<dbReference type="GO" id="GO:0060090">
    <property type="term" value="F:molecular adaptor activity"/>
    <property type="evidence" value="ECO:0007669"/>
    <property type="project" value="InterPro"/>
</dbReference>
<dbReference type="OrthoDB" id="16066at2759"/>
<evidence type="ECO:0000256" key="2">
    <source>
        <dbReference type="ARBA" id="ARBA00022490"/>
    </source>
</evidence>
<dbReference type="GO" id="GO:0043248">
    <property type="term" value="P:proteasome assembly"/>
    <property type="evidence" value="ECO:0007669"/>
    <property type="project" value="InterPro"/>
</dbReference>
<evidence type="ECO:0008006" key="11">
    <source>
        <dbReference type="Google" id="ProtNLM"/>
    </source>
</evidence>
<keyword evidence="4" id="KW-0647">Proteasome</keyword>
<dbReference type="Pfam" id="PF24492">
    <property type="entry name" value="HEAT_ECM29"/>
    <property type="match status" value="1"/>
</dbReference>
<dbReference type="OMA" id="CRIKDIE"/>